<protein>
    <submittedName>
        <fullName evidence="1">Uncharacterized protein</fullName>
    </submittedName>
</protein>
<organism evidence="1 2">
    <name type="scientific">Porphyra umbilicalis</name>
    <name type="common">Purple laver</name>
    <name type="synonym">Red alga</name>
    <dbReference type="NCBI Taxonomy" id="2786"/>
    <lineage>
        <taxon>Eukaryota</taxon>
        <taxon>Rhodophyta</taxon>
        <taxon>Bangiophyceae</taxon>
        <taxon>Bangiales</taxon>
        <taxon>Bangiaceae</taxon>
        <taxon>Porphyra</taxon>
    </lineage>
</organism>
<dbReference type="Proteomes" id="UP000218209">
    <property type="component" value="Unassembled WGS sequence"/>
</dbReference>
<evidence type="ECO:0000313" key="2">
    <source>
        <dbReference type="Proteomes" id="UP000218209"/>
    </source>
</evidence>
<reference evidence="1 2" key="1">
    <citation type="submission" date="2017-03" db="EMBL/GenBank/DDBJ databases">
        <title>WGS assembly of Porphyra umbilicalis.</title>
        <authorList>
            <person name="Brawley S.H."/>
            <person name="Blouin N.A."/>
            <person name="Ficko-Blean E."/>
            <person name="Wheeler G.L."/>
            <person name="Lohr M."/>
            <person name="Goodson H.V."/>
            <person name="Jenkins J.W."/>
            <person name="Blaby-Haas C.E."/>
            <person name="Helliwell K.E."/>
            <person name="Chan C."/>
            <person name="Marriage T."/>
            <person name="Bhattacharya D."/>
            <person name="Klein A.S."/>
            <person name="Badis Y."/>
            <person name="Brodie J."/>
            <person name="Cao Y."/>
            <person name="Collen J."/>
            <person name="Dittami S.M."/>
            <person name="Gachon C.M."/>
            <person name="Green B.R."/>
            <person name="Karpowicz S."/>
            <person name="Kim J.W."/>
            <person name="Kudahl U."/>
            <person name="Lin S."/>
            <person name="Michel G."/>
            <person name="Mittag M."/>
            <person name="Olson B.J."/>
            <person name="Pangilinan J."/>
            <person name="Peng Y."/>
            <person name="Qiu H."/>
            <person name="Shu S."/>
            <person name="Singer J.T."/>
            <person name="Smith A.G."/>
            <person name="Sprecher B.N."/>
            <person name="Wagner V."/>
            <person name="Wang W."/>
            <person name="Wang Z.-Y."/>
            <person name="Yan J."/>
            <person name="Yarish C."/>
            <person name="Zoeuner-Riek S."/>
            <person name="Zhuang Y."/>
            <person name="Zou Y."/>
            <person name="Lindquist E.A."/>
            <person name="Grimwood J."/>
            <person name="Barry K."/>
            <person name="Rokhsar D.S."/>
            <person name="Schmutz J."/>
            <person name="Stiller J.W."/>
            <person name="Grossman A.R."/>
            <person name="Prochnik S.E."/>
        </authorList>
    </citation>
    <scope>NUCLEOTIDE SEQUENCE [LARGE SCALE GENOMIC DNA]</scope>
    <source>
        <strain evidence="1">4086291</strain>
    </source>
</reference>
<proteinExistence type="predicted"/>
<dbReference type="EMBL" id="KV918779">
    <property type="protein sequence ID" value="OSX80201.1"/>
    <property type="molecule type" value="Genomic_DNA"/>
</dbReference>
<name>A0A1X6PH50_PORUM</name>
<gene>
    <name evidence="1" type="ORF">BU14_0057s0022</name>
</gene>
<keyword evidence="2" id="KW-1185">Reference proteome</keyword>
<accession>A0A1X6PH50</accession>
<dbReference type="AlphaFoldDB" id="A0A1X6PH50"/>
<evidence type="ECO:0000313" key="1">
    <source>
        <dbReference type="EMBL" id="OSX80201.1"/>
    </source>
</evidence>
<sequence>MGLKFEDVFFPDMRTAENQELFNSTCSPSLLQQSIRATAARFKKRTETEINGRFLADMGRIGRAYIDEKRDDRLYGFRSGGAMALLNKTGLLEQVMRLGGWWADSSSFFKNVTAMDSQGTLRSTLRSLQVNEVTQVVAQVMETFNTWTAAVVRDLTTRALGQVRSVDAGFVAKIEANHVKKLCSMVSQSMAPSCCGKLDTNGSAH</sequence>